<organism evidence="1">
    <name type="scientific">Borely moumouvirus</name>
    <dbReference type="NCBI Taxonomy" id="2712067"/>
    <lineage>
        <taxon>Viruses</taxon>
        <taxon>Varidnaviria</taxon>
        <taxon>Bamfordvirae</taxon>
        <taxon>Nucleocytoviricota</taxon>
        <taxon>Megaviricetes</taxon>
        <taxon>Imitervirales</taxon>
        <taxon>Mimiviridae</taxon>
        <taxon>Megamimivirinae</taxon>
        <taxon>Moumouvirus</taxon>
    </lineage>
</organism>
<proteinExistence type="predicted"/>
<sequence>MENNIVVIYGYNYNCFSWRNNKNKSVYKTCGFVIKYGNNKYIISTRQKLISCSDIIAYTFNKKKEELSRHILNKIHHCIEINLIIFQVADEHFLKVKGFNIKNFEIPNKNSVYQIIKADLDLESITNQFNIHYYDGKYIKSTIFEKTFVPRNYMYKYRIYGNNSEDNFTGSVIIKSKNIIGISSIVMNKIHYVVPVKFIKKIIDDYLYNFVNQLMQSGLTYLPFDYAVKEDVVLIPKQNKICTLNGNKIMKENDTLLSIDGNKIIVKKNDALIFDQDLEDFIPIDIYTMWNYKQDSILNIEIKRGDKIILFDIINLKTTSSLNLTKLWEDNYESAIPYYNLNGIIITWLTHELIDILISHDYIPSNYIVASLFEGKIDKLKDTLIIIDCLNNNLRHKYDLPTVKKKYLKNGVLNCHIIKNIGDFSVQNINKLEDIDHLKTTHCKIKLEIKSSTYKLINV</sequence>
<accession>A0A6G6ABF5</accession>
<protein>
    <submittedName>
        <fullName evidence="1">Uncharacterized protein</fullName>
    </submittedName>
</protein>
<dbReference type="EMBL" id="MN175499">
    <property type="protein sequence ID" value="QID06164.1"/>
    <property type="molecule type" value="Genomic_DNA"/>
</dbReference>
<reference evidence="1" key="1">
    <citation type="submission" date="2019-07" db="EMBL/GenBank/DDBJ databases">
        <title>The discovery of a new lineage B mimivirus raises questions about particles surface fibrils.</title>
        <authorList>
            <person name="Silva L.K.S."/>
            <person name="Rodrigues R.A.L."/>
            <person name="Andrade A.C.S.P."/>
            <person name="Hikida H."/>
            <person name="Andreani J."/>
            <person name="Levasseur A."/>
            <person name="La Scola B."/>
            <person name="Abrahao J.S."/>
        </authorList>
    </citation>
    <scope>NUCLEOTIDE SEQUENCE</scope>
    <source>
        <strain evidence="1">B60</strain>
    </source>
</reference>
<evidence type="ECO:0000313" key="1">
    <source>
        <dbReference type="EMBL" id="QID06164.1"/>
    </source>
</evidence>
<name>A0A6G6ABF5_9VIRU</name>